<dbReference type="AlphaFoldDB" id="A0A820I4K1"/>
<feature type="non-terminal residue" evidence="1">
    <location>
        <position position="1"/>
    </location>
</feature>
<dbReference type="Proteomes" id="UP000663823">
    <property type="component" value="Unassembled WGS sequence"/>
</dbReference>
<evidence type="ECO:0000313" key="2">
    <source>
        <dbReference type="Proteomes" id="UP000663823"/>
    </source>
</evidence>
<comment type="caution">
    <text evidence="1">The sequence shown here is derived from an EMBL/GenBank/DDBJ whole genome shotgun (WGS) entry which is preliminary data.</text>
</comment>
<protein>
    <submittedName>
        <fullName evidence="1">Uncharacterized protein</fullName>
    </submittedName>
</protein>
<gene>
    <name evidence="1" type="ORF">OTI717_LOCUS42174</name>
</gene>
<proteinExistence type="predicted"/>
<reference evidence="1" key="1">
    <citation type="submission" date="2021-02" db="EMBL/GenBank/DDBJ databases">
        <authorList>
            <person name="Nowell W R."/>
        </authorList>
    </citation>
    <scope>NUCLEOTIDE SEQUENCE</scope>
</reference>
<sequence length="88" mass="10430">MGEIIPKINSVPLFEHIKYLVVHYYPELYVTFLNPSLDIVNPMQLTEDYVSPEYIPYLSHIVDLLNVNQIKFDPCIYVGQWKDIRFIL</sequence>
<organism evidence="1 2">
    <name type="scientific">Rotaria sordida</name>
    <dbReference type="NCBI Taxonomy" id="392033"/>
    <lineage>
        <taxon>Eukaryota</taxon>
        <taxon>Metazoa</taxon>
        <taxon>Spiralia</taxon>
        <taxon>Gnathifera</taxon>
        <taxon>Rotifera</taxon>
        <taxon>Eurotatoria</taxon>
        <taxon>Bdelloidea</taxon>
        <taxon>Philodinida</taxon>
        <taxon>Philodinidae</taxon>
        <taxon>Rotaria</taxon>
    </lineage>
</organism>
<evidence type="ECO:0000313" key="1">
    <source>
        <dbReference type="EMBL" id="CAF4305255.1"/>
    </source>
</evidence>
<dbReference type="EMBL" id="CAJOAX010048443">
    <property type="protein sequence ID" value="CAF4305255.1"/>
    <property type="molecule type" value="Genomic_DNA"/>
</dbReference>
<name>A0A820I4K1_9BILA</name>
<accession>A0A820I4K1</accession>